<evidence type="ECO:0000256" key="8">
    <source>
        <dbReference type="ARBA" id="ARBA00022840"/>
    </source>
</evidence>
<gene>
    <name evidence="13" type="primary">pheS</name>
    <name evidence="15" type="ORF">EDM02_00020</name>
</gene>
<proteinExistence type="inferred from homology"/>
<dbReference type="EMBL" id="RARA01000003">
    <property type="protein sequence ID" value="ROT47859.1"/>
    <property type="molecule type" value="Genomic_DNA"/>
</dbReference>
<dbReference type="InterPro" id="IPR010978">
    <property type="entry name" value="tRNA-bd_arm"/>
</dbReference>
<dbReference type="Pfam" id="PF02912">
    <property type="entry name" value="Phe_tRNA-synt_N"/>
    <property type="match status" value="1"/>
</dbReference>
<reference evidence="15 16" key="1">
    <citation type="submission" date="2018-09" db="EMBL/GenBank/DDBJ databases">
        <title>Comparative Genomics of Wolbachia-Cardinium Dual Endosymbiosis in a Plant-Parasitic Nematode.</title>
        <authorList>
            <person name="Brown A.M.V."/>
            <person name="Wasala S.K."/>
            <person name="Howe D.K."/>
            <person name="Peetz A.B."/>
            <person name="Zasada I.A."/>
            <person name="Denver D.R."/>
        </authorList>
    </citation>
    <scope>NUCLEOTIDE SEQUENCE [LARGE SCALE GENOMIC DNA]</scope>
    <source>
        <strain evidence="15 16">Pp_1</strain>
    </source>
</reference>
<dbReference type="AlphaFoldDB" id="A0A3N2QDX1"/>
<evidence type="ECO:0000256" key="1">
    <source>
        <dbReference type="ARBA" id="ARBA00004496"/>
    </source>
</evidence>
<dbReference type="GO" id="GO:0006432">
    <property type="term" value="P:phenylalanyl-tRNA aminoacylation"/>
    <property type="evidence" value="ECO:0007669"/>
    <property type="project" value="UniProtKB-UniRule"/>
</dbReference>
<dbReference type="OrthoDB" id="9800719at2"/>
<dbReference type="InterPro" id="IPR002319">
    <property type="entry name" value="Phenylalanyl-tRNA_Synthase"/>
</dbReference>
<dbReference type="PANTHER" id="PTHR11538:SF41">
    <property type="entry name" value="PHENYLALANINE--TRNA LIGASE, MITOCHONDRIAL"/>
    <property type="match status" value="1"/>
</dbReference>
<evidence type="ECO:0000313" key="16">
    <source>
        <dbReference type="Proteomes" id="UP000270927"/>
    </source>
</evidence>
<keyword evidence="5 13" id="KW-0436">Ligase</keyword>
<evidence type="ECO:0000256" key="2">
    <source>
        <dbReference type="ARBA" id="ARBA00010207"/>
    </source>
</evidence>
<dbReference type="GO" id="GO:0000049">
    <property type="term" value="F:tRNA binding"/>
    <property type="evidence" value="ECO:0007669"/>
    <property type="project" value="InterPro"/>
</dbReference>
<name>A0A3N2QDX1_9BACT</name>
<keyword evidence="4 13" id="KW-0963">Cytoplasm</keyword>
<dbReference type="GO" id="GO:0000287">
    <property type="term" value="F:magnesium ion binding"/>
    <property type="evidence" value="ECO:0007669"/>
    <property type="project" value="UniProtKB-UniRule"/>
</dbReference>
<comment type="similarity">
    <text evidence="2 13">Belongs to the class-II aminoacyl-tRNA synthetase family. Phe-tRNA synthetase alpha subunit type 1 subfamily.</text>
</comment>
<sequence length="351" mass="39606">MIDTIADLQQKIESAVISDKETLETFRRNFISKKGSIAALFEKFKECPIADKKAISPALNRLKNEAAQKFKQAVKQLEQQTSLGDTKPSIDVTLPPIGSSIGSLHPLRIVQNKVISIFERIGFNFAEGPEMVGDWYNFGALNFPKNHPAREMQDTFFLQRNPDLLLRTHTTSVQVSTCSSQLPPLRSITAGRVFRNEDISARSHCFFHQVDGMYINTYVTFIDLKETIYHFVREMFGSETKLRFRASYFPFTEPSAEVDISCRLCQGKKCTICKHSGWVEILGAGMIDPSVLANCHIDPDQYSGFAFGMGLERIAMLLYQIDDLRLFSENHIAFLQQFTACADFNGCPSVT</sequence>
<evidence type="ECO:0000256" key="11">
    <source>
        <dbReference type="ARBA" id="ARBA00023146"/>
    </source>
</evidence>
<accession>A0A3N2QDX1</accession>
<dbReference type="Gene3D" id="3.30.930.10">
    <property type="entry name" value="Bira Bifunctional Protein, Domain 2"/>
    <property type="match status" value="1"/>
</dbReference>
<evidence type="ECO:0000256" key="7">
    <source>
        <dbReference type="ARBA" id="ARBA00022741"/>
    </source>
</evidence>
<dbReference type="InterPro" id="IPR022911">
    <property type="entry name" value="Phe_tRNA_ligase_alpha1_bac"/>
</dbReference>
<evidence type="ECO:0000313" key="15">
    <source>
        <dbReference type="EMBL" id="ROT47859.1"/>
    </source>
</evidence>
<keyword evidence="8 13" id="KW-0067">ATP-binding</keyword>
<keyword evidence="7 13" id="KW-0547">Nucleotide-binding</keyword>
<dbReference type="InterPro" id="IPR004188">
    <property type="entry name" value="Phe-tRNA_ligase_II_N"/>
</dbReference>
<dbReference type="Proteomes" id="UP000270927">
    <property type="component" value="Unassembled WGS sequence"/>
</dbReference>
<keyword evidence="6 13" id="KW-0479">Metal-binding</keyword>
<keyword evidence="16" id="KW-1185">Reference proteome</keyword>
<dbReference type="GO" id="GO:0004826">
    <property type="term" value="F:phenylalanine-tRNA ligase activity"/>
    <property type="evidence" value="ECO:0007669"/>
    <property type="project" value="UniProtKB-UniRule"/>
</dbReference>
<dbReference type="InterPro" id="IPR006195">
    <property type="entry name" value="aa-tRNA-synth_II"/>
</dbReference>
<dbReference type="HAMAP" id="MF_00281">
    <property type="entry name" value="Phe_tRNA_synth_alpha1"/>
    <property type="match status" value="1"/>
</dbReference>
<keyword evidence="10 13" id="KW-0648">Protein biosynthesis</keyword>
<evidence type="ECO:0000256" key="5">
    <source>
        <dbReference type="ARBA" id="ARBA00022598"/>
    </source>
</evidence>
<dbReference type="InterPro" id="IPR004529">
    <property type="entry name" value="Phe-tRNA-synth_IIc_asu"/>
</dbReference>
<evidence type="ECO:0000256" key="6">
    <source>
        <dbReference type="ARBA" id="ARBA00022723"/>
    </source>
</evidence>
<evidence type="ECO:0000256" key="12">
    <source>
        <dbReference type="ARBA" id="ARBA00049255"/>
    </source>
</evidence>
<comment type="caution">
    <text evidence="15">The sequence shown here is derived from an EMBL/GenBank/DDBJ whole genome shotgun (WGS) entry which is preliminary data.</text>
</comment>
<dbReference type="InterPro" id="IPR045864">
    <property type="entry name" value="aa-tRNA-synth_II/BPL/LPL"/>
</dbReference>
<evidence type="ECO:0000256" key="10">
    <source>
        <dbReference type="ARBA" id="ARBA00022917"/>
    </source>
</evidence>
<evidence type="ECO:0000256" key="13">
    <source>
        <dbReference type="HAMAP-Rule" id="MF_00281"/>
    </source>
</evidence>
<protein>
    <recommendedName>
        <fullName evidence="13">Phenylalanine--tRNA ligase alpha subunit</fullName>
        <ecNumber evidence="13">6.1.1.20</ecNumber>
    </recommendedName>
    <alternativeName>
        <fullName evidence="13">Phenylalanyl-tRNA synthetase alpha subunit</fullName>
        <shortName evidence="13">PheRS</shortName>
    </alternativeName>
</protein>
<dbReference type="PROSITE" id="PS50862">
    <property type="entry name" value="AA_TRNA_LIGASE_II"/>
    <property type="match status" value="1"/>
</dbReference>
<organism evidence="15 16">
    <name type="scientific">Candidatus Cardinium hertigii</name>
    <dbReference type="NCBI Taxonomy" id="247481"/>
    <lineage>
        <taxon>Bacteria</taxon>
        <taxon>Pseudomonadati</taxon>
        <taxon>Bacteroidota</taxon>
        <taxon>Cytophagia</taxon>
        <taxon>Cytophagales</taxon>
        <taxon>Amoebophilaceae</taxon>
        <taxon>Candidatus Cardinium</taxon>
    </lineage>
</organism>
<comment type="catalytic activity">
    <reaction evidence="12 13">
        <text>tRNA(Phe) + L-phenylalanine + ATP = L-phenylalanyl-tRNA(Phe) + AMP + diphosphate + H(+)</text>
        <dbReference type="Rhea" id="RHEA:19413"/>
        <dbReference type="Rhea" id="RHEA-COMP:9668"/>
        <dbReference type="Rhea" id="RHEA-COMP:9699"/>
        <dbReference type="ChEBI" id="CHEBI:15378"/>
        <dbReference type="ChEBI" id="CHEBI:30616"/>
        <dbReference type="ChEBI" id="CHEBI:33019"/>
        <dbReference type="ChEBI" id="CHEBI:58095"/>
        <dbReference type="ChEBI" id="CHEBI:78442"/>
        <dbReference type="ChEBI" id="CHEBI:78531"/>
        <dbReference type="ChEBI" id="CHEBI:456215"/>
        <dbReference type="EC" id="6.1.1.20"/>
    </reaction>
</comment>
<evidence type="ECO:0000259" key="14">
    <source>
        <dbReference type="PROSITE" id="PS50862"/>
    </source>
</evidence>
<comment type="subunit">
    <text evidence="3 13">Tetramer of two alpha and two beta subunits.</text>
</comment>
<comment type="cofactor">
    <cofactor evidence="13">
        <name>Mg(2+)</name>
        <dbReference type="ChEBI" id="CHEBI:18420"/>
    </cofactor>
    <text evidence="13">Binds 2 magnesium ions per tetramer.</text>
</comment>
<dbReference type="PANTHER" id="PTHR11538">
    <property type="entry name" value="PHENYLALANYL-TRNA SYNTHETASE"/>
    <property type="match status" value="1"/>
</dbReference>
<evidence type="ECO:0000256" key="3">
    <source>
        <dbReference type="ARBA" id="ARBA00011209"/>
    </source>
</evidence>
<dbReference type="Pfam" id="PF01409">
    <property type="entry name" value="tRNA-synt_2d"/>
    <property type="match status" value="1"/>
</dbReference>
<evidence type="ECO:0000256" key="9">
    <source>
        <dbReference type="ARBA" id="ARBA00022842"/>
    </source>
</evidence>
<dbReference type="RefSeq" id="WP_123662073.1">
    <property type="nucleotide sequence ID" value="NZ_RARA01000003.1"/>
</dbReference>
<keyword evidence="11 13" id="KW-0030">Aminoacyl-tRNA synthetase</keyword>
<dbReference type="CDD" id="cd00496">
    <property type="entry name" value="PheRS_alpha_core"/>
    <property type="match status" value="1"/>
</dbReference>
<dbReference type="SUPFAM" id="SSF46589">
    <property type="entry name" value="tRNA-binding arm"/>
    <property type="match status" value="1"/>
</dbReference>
<dbReference type="SUPFAM" id="SSF55681">
    <property type="entry name" value="Class II aaRS and biotin synthetases"/>
    <property type="match status" value="1"/>
</dbReference>
<feature type="domain" description="Aminoacyl-transfer RNA synthetases class-II family profile" evidence="14">
    <location>
        <begin position="119"/>
        <end position="328"/>
    </location>
</feature>
<feature type="binding site" evidence="13">
    <location>
        <position position="253"/>
    </location>
    <ligand>
        <name>Mg(2+)</name>
        <dbReference type="ChEBI" id="CHEBI:18420"/>
        <note>shared with beta subunit</note>
    </ligand>
</feature>
<keyword evidence="9 13" id="KW-0460">Magnesium</keyword>
<comment type="subcellular location">
    <subcellularLocation>
        <location evidence="1 13">Cytoplasm</location>
    </subcellularLocation>
</comment>
<dbReference type="GO" id="GO:0005524">
    <property type="term" value="F:ATP binding"/>
    <property type="evidence" value="ECO:0007669"/>
    <property type="project" value="UniProtKB-UniRule"/>
</dbReference>
<dbReference type="EC" id="6.1.1.20" evidence="13"/>
<dbReference type="NCBIfam" id="TIGR00468">
    <property type="entry name" value="pheS"/>
    <property type="match status" value="1"/>
</dbReference>
<dbReference type="GO" id="GO:0005737">
    <property type="term" value="C:cytoplasm"/>
    <property type="evidence" value="ECO:0007669"/>
    <property type="project" value="UniProtKB-SubCell"/>
</dbReference>
<evidence type="ECO:0000256" key="4">
    <source>
        <dbReference type="ARBA" id="ARBA00022490"/>
    </source>
</evidence>